<evidence type="ECO:0000313" key="3">
    <source>
        <dbReference type="Proteomes" id="UP000314294"/>
    </source>
</evidence>
<organism evidence="2 3">
    <name type="scientific">Liparis tanakae</name>
    <name type="common">Tanaka's snailfish</name>
    <dbReference type="NCBI Taxonomy" id="230148"/>
    <lineage>
        <taxon>Eukaryota</taxon>
        <taxon>Metazoa</taxon>
        <taxon>Chordata</taxon>
        <taxon>Craniata</taxon>
        <taxon>Vertebrata</taxon>
        <taxon>Euteleostomi</taxon>
        <taxon>Actinopterygii</taxon>
        <taxon>Neopterygii</taxon>
        <taxon>Teleostei</taxon>
        <taxon>Neoteleostei</taxon>
        <taxon>Acanthomorphata</taxon>
        <taxon>Eupercaria</taxon>
        <taxon>Perciformes</taxon>
        <taxon>Cottioidei</taxon>
        <taxon>Cottales</taxon>
        <taxon>Liparidae</taxon>
        <taxon>Liparis</taxon>
    </lineage>
</organism>
<protein>
    <submittedName>
        <fullName evidence="2">Uncharacterized protein</fullName>
    </submittedName>
</protein>
<dbReference type="EMBL" id="SRLO01000239">
    <property type="protein sequence ID" value="TNN65177.1"/>
    <property type="molecule type" value="Genomic_DNA"/>
</dbReference>
<sequence>MRRRSLKKEKEDGKHHADLGSRMGVSGGPSTVLMEGLGKRLTPWVTTPTMPVLLALLMLALEPDEE</sequence>
<reference evidence="2 3" key="1">
    <citation type="submission" date="2019-03" db="EMBL/GenBank/DDBJ databases">
        <title>First draft genome of Liparis tanakae, snailfish: a comprehensive survey of snailfish specific genes.</title>
        <authorList>
            <person name="Kim W."/>
            <person name="Song I."/>
            <person name="Jeong J.-H."/>
            <person name="Kim D."/>
            <person name="Kim S."/>
            <person name="Ryu S."/>
            <person name="Song J.Y."/>
            <person name="Lee S.K."/>
        </authorList>
    </citation>
    <scope>NUCLEOTIDE SEQUENCE [LARGE SCALE GENOMIC DNA]</scope>
    <source>
        <tissue evidence="2">Muscle</tissue>
    </source>
</reference>
<comment type="caution">
    <text evidence="2">The sequence shown here is derived from an EMBL/GenBank/DDBJ whole genome shotgun (WGS) entry which is preliminary data.</text>
</comment>
<gene>
    <name evidence="2" type="ORF">EYF80_024584</name>
</gene>
<accession>A0A4Z2HH44</accession>
<proteinExistence type="predicted"/>
<evidence type="ECO:0000313" key="2">
    <source>
        <dbReference type="EMBL" id="TNN65177.1"/>
    </source>
</evidence>
<evidence type="ECO:0000256" key="1">
    <source>
        <dbReference type="SAM" id="MobiDB-lite"/>
    </source>
</evidence>
<dbReference type="Proteomes" id="UP000314294">
    <property type="component" value="Unassembled WGS sequence"/>
</dbReference>
<feature type="compositionally biased region" description="Basic and acidic residues" evidence="1">
    <location>
        <begin position="8"/>
        <end position="19"/>
    </location>
</feature>
<keyword evidence="3" id="KW-1185">Reference proteome</keyword>
<feature type="region of interest" description="Disordered" evidence="1">
    <location>
        <begin position="1"/>
        <end position="31"/>
    </location>
</feature>
<name>A0A4Z2HH44_9TELE</name>
<dbReference type="AlphaFoldDB" id="A0A4Z2HH44"/>